<evidence type="ECO:0000256" key="1">
    <source>
        <dbReference type="ARBA" id="ARBA00001966"/>
    </source>
</evidence>
<proteinExistence type="predicted"/>
<evidence type="ECO:0000313" key="8">
    <source>
        <dbReference type="Proteomes" id="UP000664417"/>
    </source>
</evidence>
<dbReference type="RefSeq" id="WP_207859622.1">
    <property type="nucleotide sequence ID" value="NZ_JAFREP010000013.1"/>
</dbReference>
<dbReference type="SFLD" id="SFLDG01386">
    <property type="entry name" value="main_SPASM_domain-containing"/>
    <property type="match status" value="1"/>
</dbReference>
<dbReference type="Proteomes" id="UP000664417">
    <property type="component" value="Unassembled WGS sequence"/>
</dbReference>
<keyword evidence="2" id="KW-0949">S-adenosyl-L-methionine</keyword>
<dbReference type="SUPFAM" id="SSF102114">
    <property type="entry name" value="Radical SAM enzymes"/>
    <property type="match status" value="1"/>
</dbReference>
<dbReference type="CDD" id="cd01335">
    <property type="entry name" value="Radical_SAM"/>
    <property type="match status" value="1"/>
</dbReference>
<dbReference type="AlphaFoldDB" id="A0A8J7Q381"/>
<feature type="domain" description="Radical SAM core" evidence="6">
    <location>
        <begin position="8"/>
        <end position="244"/>
    </location>
</feature>
<keyword evidence="5" id="KW-0411">Iron-sulfur</keyword>
<sequence length="420" mass="47403">MSSPSHPFSNKLDVVLKLAERCNLACPYCYYFFQENNPNANRPLIDRETIVHLAQWLRRGAHDLALKNLFLGLHGGEPLLLPKKRFDEYVGILRQHLDDRVDLAISIQTNGTLIDAEWIDLFEKHRIIVGISLDGPEPLHDASRPDHKGRGSYQATVRGLRLVQEAVAAGRLPPTGILCVANPEHDGEAVARHIIEDLGIDSFNLLLPREGHDSPIWRDQQKWIAYFRGVMKAWQASARDEQGRRRQVVIYLLSRMVSAMTNERRATENDWLQAGKQNIITISSEGHIQLDDNVIALDDRLCRTDQTIFDTELLEFVSGDLWQELVHAVQTVPTQCSVCDWLRSCRSGYLYNRYSKQNGFLNASAACETLDALHHMLLPLAAEMVGIEAVAEILGRRPDYQASNLALDGNRTLMGAPFDV</sequence>
<reference evidence="7" key="1">
    <citation type="submission" date="2021-03" db="EMBL/GenBank/DDBJ databases">
        <authorList>
            <person name="Wang G."/>
        </authorList>
    </citation>
    <scope>NUCLEOTIDE SEQUENCE</scope>
    <source>
        <strain evidence="7">KCTC 12899</strain>
    </source>
</reference>
<accession>A0A8J7Q381</accession>
<evidence type="ECO:0000259" key="6">
    <source>
        <dbReference type="PROSITE" id="PS51918"/>
    </source>
</evidence>
<gene>
    <name evidence="7" type="ORF">J3U88_14675</name>
</gene>
<dbReference type="GO" id="GO:0051536">
    <property type="term" value="F:iron-sulfur cluster binding"/>
    <property type="evidence" value="ECO:0007669"/>
    <property type="project" value="UniProtKB-KW"/>
</dbReference>
<organism evidence="7 8">
    <name type="scientific">Acanthopleuribacter pedis</name>
    <dbReference type="NCBI Taxonomy" id="442870"/>
    <lineage>
        <taxon>Bacteria</taxon>
        <taxon>Pseudomonadati</taxon>
        <taxon>Acidobacteriota</taxon>
        <taxon>Holophagae</taxon>
        <taxon>Acanthopleuribacterales</taxon>
        <taxon>Acanthopleuribacteraceae</taxon>
        <taxon>Acanthopleuribacter</taxon>
    </lineage>
</organism>
<evidence type="ECO:0000313" key="7">
    <source>
        <dbReference type="EMBL" id="MBO1319717.1"/>
    </source>
</evidence>
<dbReference type="EMBL" id="JAFREP010000013">
    <property type="protein sequence ID" value="MBO1319717.1"/>
    <property type="molecule type" value="Genomic_DNA"/>
</dbReference>
<dbReference type="SFLD" id="SFLDG01067">
    <property type="entry name" value="SPASM/twitch_domain_containing"/>
    <property type="match status" value="1"/>
</dbReference>
<dbReference type="InterPro" id="IPR006638">
    <property type="entry name" value="Elp3/MiaA/NifB-like_rSAM"/>
</dbReference>
<dbReference type="GO" id="GO:0046872">
    <property type="term" value="F:metal ion binding"/>
    <property type="evidence" value="ECO:0007669"/>
    <property type="project" value="UniProtKB-KW"/>
</dbReference>
<dbReference type="PROSITE" id="PS51918">
    <property type="entry name" value="RADICAL_SAM"/>
    <property type="match status" value="1"/>
</dbReference>
<dbReference type="PANTHER" id="PTHR43273">
    <property type="entry name" value="ANAEROBIC SULFATASE-MATURATING ENZYME HOMOLOG ASLB-RELATED"/>
    <property type="match status" value="1"/>
</dbReference>
<keyword evidence="4" id="KW-0408">Iron</keyword>
<dbReference type="Pfam" id="PF04055">
    <property type="entry name" value="Radical_SAM"/>
    <property type="match status" value="1"/>
</dbReference>
<evidence type="ECO:0000256" key="4">
    <source>
        <dbReference type="ARBA" id="ARBA00023004"/>
    </source>
</evidence>
<evidence type="ECO:0000256" key="3">
    <source>
        <dbReference type="ARBA" id="ARBA00022723"/>
    </source>
</evidence>
<protein>
    <submittedName>
        <fullName evidence="7">Radical SAM protein</fullName>
    </submittedName>
</protein>
<comment type="caution">
    <text evidence="7">The sequence shown here is derived from an EMBL/GenBank/DDBJ whole genome shotgun (WGS) entry which is preliminary data.</text>
</comment>
<dbReference type="PANTHER" id="PTHR43273:SF8">
    <property type="entry name" value="RADICAL SAM DOMAIN PROTEIN"/>
    <property type="match status" value="1"/>
</dbReference>
<evidence type="ECO:0000256" key="2">
    <source>
        <dbReference type="ARBA" id="ARBA00022691"/>
    </source>
</evidence>
<keyword evidence="8" id="KW-1185">Reference proteome</keyword>
<dbReference type="SMART" id="SM00729">
    <property type="entry name" value="Elp3"/>
    <property type="match status" value="1"/>
</dbReference>
<dbReference type="SFLD" id="SFLDG01072">
    <property type="entry name" value="dehydrogenase_like"/>
    <property type="match status" value="1"/>
</dbReference>
<keyword evidence="3" id="KW-0479">Metal-binding</keyword>
<dbReference type="InterPro" id="IPR058240">
    <property type="entry name" value="rSAM_sf"/>
</dbReference>
<dbReference type="Gene3D" id="3.20.20.70">
    <property type="entry name" value="Aldolase class I"/>
    <property type="match status" value="1"/>
</dbReference>
<dbReference type="InterPro" id="IPR023867">
    <property type="entry name" value="Sulphatase_maturase_rSAM"/>
</dbReference>
<evidence type="ECO:0000256" key="5">
    <source>
        <dbReference type="ARBA" id="ARBA00023014"/>
    </source>
</evidence>
<dbReference type="InterPro" id="IPR013785">
    <property type="entry name" value="Aldolase_TIM"/>
</dbReference>
<dbReference type="GO" id="GO:0016491">
    <property type="term" value="F:oxidoreductase activity"/>
    <property type="evidence" value="ECO:0007669"/>
    <property type="project" value="InterPro"/>
</dbReference>
<dbReference type="SFLD" id="SFLDS00029">
    <property type="entry name" value="Radical_SAM"/>
    <property type="match status" value="1"/>
</dbReference>
<name>A0A8J7Q381_9BACT</name>
<comment type="cofactor">
    <cofactor evidence="1">
        <name>[4Fe-4S] cluster</name>
        <dbReference type="ChEBI" id="CHEBI:49883"/>
    </cofactor>
</comment>
<dbReference type="InterPro" id="IPR007197">
    <property type="entry name" value="rSAM"/>
</dbReference>